<feature type="compositionally biased region" description="Polar residues" evidence="2">
    <location>
        <begin position="48"/>
        <end position="60"/>
    </location>
</feature>
<evidence type="ECO:0000259" key="3">
    <source>
        <dbReference type="SMART" id="SM00717"/>
    </source>
</evidence>
<dbReference type="GO" id="GO:0005634">
    <property type="term" value="C:nucleus"/>
    <property type="evidence" value="ECO:0007669"/>
    <property type="project" value="UniProtKB-SubCell"/>
</dbReference>
<dbReference type="GO" id="GO:0001156">
    <property type="term" value="F:TFIIIC-class transcription factor complex binding"/>
    <property type="evidence" value="ECO:0007669"/>
    <property type="project" value="TreeGrafter"/>
</dbReference>
<dbReference type="EMBL" id="LJIJ01000847">
    <property type="protein sequence ID" value="ODM94185.1"/>
    <property type="molecule type" value="Genomic_DNA"/>
</dbReference>
<dbReference type="InterPro" id="IPR009057">
    <property type="entry name" value="Homeodomain-like_sf"/>
</dbReference>
<accession>A0A1D2MMW7</accession>
<dbReference type="InterPro" id="IPR001005">
    <property type="entry name" value="SANT/Myb"/>
</dbReference>
<proteinExistence type="predicted"/>
<comment type="caution">
    <text evidence="4">The sequence shown here is derived from an EMBL/GenBank/DDBJ whole genome shotgun (WGS) entry which is preliminary data.</text>
</comment>
<dbReference type="SUPFAM" id="SSF46689">
    <property type="entry name" value="Homeodomain-like"/>
    <property type="match status" value="1"/>
</dbReference>
<dbReference type="GO" id="GO:0070898">
    <property type="term" value="P:RNA polymerase III preinitiation complex assembly"/>
    <property type="evidence" value="ECO:0007669"/>
    <property type="project" value="TreeGrafter"/>
</dbReference>
<sequence>MENSNKEIIVDDKKAASAPSSIASRRTTASSVGSGGSVVSVHDDCQSEAGSTASNNSSNVPGPRVKVGPDGQLIIDEQSLVIETSESQRARKQIEDMEVVSGADYAVGSSGFYRYKRSYRRGHDWTEKETIRFYRALNQCGTDFSMMLSLFPNRSRQELKSKFKREDRKNPDMVSKALASCHFDPDEGISSDEDLALYYGKTKNVEDVALLKRKSFYVRKWKWNKSFAHQKIPFKGKQKRRREKVEFTAAQKKEFNLTNFKGAGTGKGKNGTALLG</sequence>
<dbReference type="GO" id="GO:0000126">
    <property type="term" value="C:transcription factor TFIIIB complex"/>
    <property type="evidence" value="ECO:0007669"/>
    <property type="project" value="TreeGrafter"/>
</dbReference>
<gene>
    <name evidence="4" type="ORF">Ocin01_12497</name>
</gene>
<evidence type="ECO:0000313" key="4">
    <source>
        <dbReference type="EMBL" id="ODM94185.1"/>
    </source>
</evidence>
<dbReference type="SMART" id="SM00717">
    <property type="entry name" value="SANT"/>
    <property type="match status" value="1"/>
</dbReference>
<evidence type="ECO:0000313" key="5">
    <source>
        <dbReference type="Proteomes" id="UP000094527"/>
    </source>
</evidence>
<evidence type="ECO:0000256" key="2">
    <source>
        <dbReference type="SAM" id="MobiDB-lite"/>
    </source>
</evidence>
<feature type="region of interest" description="Disordered" evidence="2">
    <location>
        <begin position="1"/>
        <end position="64"/>
    </location>
</feature>
<dbReference type="PANTHER" id="PTHR22929:SF0">
    <property type="entry name" value="TRANSCRIPTION FACTOR TFIIIB COMPONENT B'' HOMOLOG"/>
    <property type="match status" value="1"/>
</dbReference>
<dbReference type="InterPro" id="IPR039467">
    <property type="entry name" value="TFIIIB_B''_Myb"/>
</dbReference>
<protein>
    <submittedName>
        <fullName evidence="4">Transcription factor TFIIIB component B</fullName>
    </submittedName>
</protein>
<dbReference type="AlphaFoldDB" id="A0A1D2MMW7"/>
<reference evidence="4 5" key="1">
    <citation type="journal article" date="2016" name="Genome Biol. Evol.">
        <title>Gene Family Evolution Reflects Adaptation to Soil Environmental Stressors in the Genome of the Collembolan Orchesella cincta.</title>
        <authorList>
            <person name="Faddeeva-Vakhrusheva A."/>
            <person name="Derks M.F."/>
            <person name="Anvar S.Y."/>
            <person name="Agamennone V."/>
            <person name="Suring W."/>
            <person name="Smit S."/>
            <person name="van Straalen N.M."/>
            <person name="Roelofs D."/>
        </authorList>
    </citation>
    <scope>NUCLEOTIDE SEQUENCE [LARGE SCALE GENOMIC DNA]</scope>
    <source>
        <tissue evidence="4">Mixed pool</tissue>
    </source>
</reference>
<dbReference type="Pfam" id="PF15963">
    <property type="entry name" value="Myb_DNA-bind_7"/>
    <property type="match status" value="1"/>
</dbReference>
<dbReference type="STRING" id="48709.A0A1D2MMW7"/>
<name>A0A1D2MMW7_ORCCI</name>
<dbReference type="OrthoDB" id="272624at2759"/>
<feature type="compositionally biased region" description="Basic and acidic residues" evidence="2">
    <location>
        <begin position="1"/>
        <end position="15"/>
    </location>
</feature>
<evidence type="ECO:0000256" key="1">
    <source>
        <dbReference type="ARBA" id="ARBA00004123"/>
    </source>
</evidence>
<organism evidence="4 5">
    <name type="scientific">Orchesella cincta</name>
    <name type="common">Springtail</name>
    <name type="synonym">Podura cincta</name>
    <dbReference type="NCBI Taxonomy" id="48709"/>
    <lineage>
        <taxon>Eukaryota</taxon>
        <taxon>Metazoa</taxon>
        <taxon>Ecdysozoa</taxon>
        <taxon>Arthropoda</taxon>
        <taxon>Hexapoda</taxon>
        <taxon>Collembola</taxon>
        <taxon>Entomobryomorpha</taxon>
        <taxon>Entomobryoidea</taxon>
        <taxon>Orchesellidae</taxon>
        <taxon>Orchesellinae</taxon>
        <taxon>Orchesella</taxon>
    </lineage>
</organism>
<feature type="compositionally biased region" description="Low complexity" evidence="2">
    <location>
        <begin position="16"/>
        <end position="40"/>
    </location>
</feature>
<keyword evidence="5" id="KW-1185">Reference proteome</keyword>
<comment type="subcellular location">
    <subcellularLocation>
        <location evidence="1">Nucleus</location>
    </subcellularLocation>
</comment>
<dbReference type="PANTHER" id="PTHR22929">
    <property type="entry name" value="RNA POLYMERASE III TRANSCRIPTION INITIATION FACTOR B"/>
    <property type="match status" value="1"/>
</dbReference>
<feature type="domain" description="Myb-like" evidence="3">
    <location>
        <begin position="121"/>
        <end position="169"/>
    </location>
</feature>
<dbReference type="Proteomes" id="UP000094527">
    <property type="component" value="Unassembled WGS sequence"/>
</dbReference>